<evidence type="ECO:0000313" key="2">
    <source>
        <dbReference type="Proteomes" id="UP000244523"/>
    </source>
</evidence>
<keyword evidence="1" id="KW-0808">Transferase</keyword>
<comment type="caution">
    <text evidence="1">The sequence shown here is derived from an EMBL/GenBank/DDBJ whole genome shotgun (WGS) entry which is preliminary data.</text>
</comment>
<dbReference type="EMBL" id="QBUD01000005">
    <property type="protein sequence ID" value="PUB14871.1"/>
    <property type="molecule type" value="Genomic_DNA"/>
</dbReference>
<reference evidence="1 2" key="1">
    <citation type="submission" date="2018-04" db="EMBL/GenBank/DDBJ databases">
        <title>Genomic Encyclopedia of Archaeal and Bacterial Type Strains, Phase II (KMG-II): from individual species to whole genera.</title>
        <authorList>
            <person name="Goeker M."/>
        </authorList>
    </citation>
    <scope>NUCLEOTIDE SEQUENCE [LARGE SCALE GENOMIC DNA]</scope>
    <source>
        <strain evidence="1 2">DSM 29955</strain>
    </source>
</reference>
<organism evidence="1 2">
    <name type="scientific">Yoonia sediminilitoris</name>
    <dbReference type="NCBI Taxonomy" id="1286148"/>
    <lineage>
        <taxon>Bacteria</taxon>
        <taxon>Pseudomonadati</taxon>
        <taxon>Pseudomonadota</taxon>
        <taxon>Alphaproteobacteria</taxon>
        <taxon>Rhodobacterales</taxon>
        <taxon>Paracoccaceae</taxon>
        <taxon>Yoonia</taxon>
    </lineage>
</organism>
<gene>
    <name evidence="1" type="ORF">C8N45_10594</name>
</gene>
<sequence length="168" mass="18708">MQASSVVQFWEIAQAHGLNICIDGGWAVDAVLGVQTRPHGDLDIALPASEVLALTSLLGERGFREVAQPDSWEHNFILQTDSGDTIDVHSYELHADGSNQDGVAYIEDHLNGEGHILGCRVRCVPPHWLVQFHTGYEVDETDWHDVRLLCERFGLTIPDAYERFTGTE</sequence>
<protein>
    <submittedName>
        <fullName evidence="1">Lincosamide nucleotidyltransferase A/C/D/E</fullName>
    </submittedName>
</protein>
<dbReference type="Proteomes" id="UP000244523">
    <property type="component" value="Unassembled WGS sequence"/>
</dbReference>
<dbReference type="InterPro" id="IPR019646">
    <property type="entry name" value="Aminoglyc_AdlTrfase"/>
</dbReference>
<dbReference type="Gene3D" id="3.30.460.40">
    <property type="match status" value="1"/>
</dbReference>
<accession>A0A2T6KHD0</accession>
<name>A0A2T6KHD0_9RHOB</name>
<dbReference type="Pfam" id="PF10706">
    <property type="entry name" value="Aminoglyc_resit"/>
    <property type="match status" value="1"/>
</dbReference>
<dbReference type="RefSeq" id="WP_108386454.1">
    <property type="nucleotide sequence ID" value="NZ_QBUD01000005.1"/>
</dbReference>
<dbReference type="AlphaFoldDB" id="A0A2T6KHD0"/>
<dbReference type="GO" id="GO:0016740">
    <property type="term" value="F:transferase activity"/>
    <property type="evidence" value="ECO:0007669"/>
    <property type="project" value="UniProtKB-KW"/>
</dbReference>
<proteinExistence type="predicted"/>
<dbReference type="OrthoDB" id="9800567at2"/>
<evidence type="ECO:0000313" key="1">
    <source>
        <dbReference type="EMBL" id="PUB14871.1"/>
    </source>
</evidence>
<keyword evidence="2" id="KW-1185">Reference proteome</keyword>